<dbReference type="AlphaFoldDB" id="A0A5J4QAC2"/>
<comment type="caution">
    <text evidence="1">The sequence shown here is derived from an EMBL/GenBank/DDBJ whole genome shotgun (WGS) entry which is preliminary data.</text>
</comment>
<organism evidence="1">
    <name type="scientific">termite gut metagenome</name>
    <dbReference type="NCBI Taxonomy" id="433724"/>
    <lineage>
        <taxon>unclassified sequences</taxon>
        <taxon>metagenomes</taxon>
        <taxon>organismal metagenomes</taxon>
    </lineage>
</organism>
<dbReference type="EMBL" id="SNRY01004106">
    <property type="protein sequence ID" value="KAA6318715.1"/>
    <property type="molecule type" value="Genomic_DNA"/>
</dbReference>
<name>A0A5J4QAC2_9ZZZZ</name>
<sequence>MEITPKIRNSIFSILVKKDASNVMHLGTGFFIGLEGLFFTCGHTFRKNKPSTNELYIAFPQSESELYKIESLYHKSFDIYEQKGPEYHDTAIGIIDYDNSDFVVFNRKRPKDKNVLYAIGIKSNSQTKLHPLNGNKADLSLLEILPTKLTVSLQEALISDLPNDYSLPRENIASERFFNNCVEMNGILEKGESGWLSCI</sequence>
<dbReference type="SUPFAM" id="SSF50494">
    <property type="entry name" value="Trypsin-like serine proteases"/>
    <property type="match status" value="1"/>
</dbReference>
<gene>
    <name evidence="1" type="ORF">EZS27_031314</name>
</gene>
<accession>A0A5J4QAC2</accession>
<protein>
    <recommendedName>
        <fullName evidence="2">Trypsin-like peptidase domain-containing protein</fullName>
    </recommendedName>
</protein>
<evidence type="ECO:0008006" key="2">
    <source>
        <dbReference type="Google" id="ProtNLM"/>
    </source>
</evidence>
<reference evidence="1" key="1">
    <citation type="submission" date="2019-03" db="EMBL/GenBank/DDBJ databases">
        <title>Single cell metagenomics reveals metabolic interactions within the superorganism composed of flagellate Streblomastix strix and complex community of Bacteroidetes bacteria on its surface.</title>
        <authorList>
            <person name="Treitli S.C."/>
            <person name="Kolisko M."/>
            <person name="Husnik F."/>
            <person name="Keeling P."/>
            <person name="Hampl V."/>
        </authorList>
    </citation>
    <scope>NUCLEOTIDE SEQUENCE</scope>
    <source>
        <strain evidence="1">STM</strain>
    </source>
</reference>
<evidence type="ECO:0000313" key="1">
    <source>
        <dbReference type="EMBL" id="KAA6318715.1"/>
    </source>
</evidence>
<proteinExistence type="predicted"/>
<dbReference type="InterPro" id="IPR009003">
    <property type="entry name" value="Peptidase_S1_PA"/>
</dbReference>